<organism evidence="1 2">
    <name type="scientific">Yersinia frederiksenii</name>
    <dbReference type="NCBI Taxonomy" id="29484"/>
    <lineage>
        <taxon>Bacteria</taxon>
        <taxon>Pseudomonadati</taxon>
        <taxon>Pseudomonadota</taxon>
        <taxon>Gammaproteobacteria</taxon>
        <taxon>Enterobacterales</taxon>
        <taxon>Yersiniaceae</taxon>
        <taxon>Yersinia</taxon>
    </lineage>
</organism>
<sequence length="78" mass="9062">MMLINVEDYEVIAAYAGSDRSWHDRVSTTKGVRQHLIFSKRMAKTAILVAKHESKYIRGSKFLPSVDEFITWCKQRKS</sequence>
<reference evidence="1 2" key="1">
    <citation type="submission" date="2015-03" db="EMBL/GenBank/DDBJ databases">
        <authorList>
            <consortium name="Pathogen Informatics"/>
            <person name="Murphy D."/>
        </authorList>
    </citation>
    <scope>NUCLEOTIDE SEQUENCE [LARGE SCALE GENOMIC DNA]</scope>
    <source>
        <strain evidence="1 2">3400/83</strain>
    </source>
</reference>
<gene>
    <name evidence="1" type="ORF">ERS008524_01586</name>
</gene>
<dbReference type="Proteomes" id="UP000046784">
    <property type="component" value="Unassembled WGS sequence"/>
</dbReference>
<name>A0AAI8ZQ71_YERFR</name>
<protein>
    <submittedName>
        <fullName evidence="1">Uncharacterized protein</fullName>
    </submittedName>
</protein>
<comment type="caution">
    <text evidence="1">The sequence shown here is derived from an EMBL/GenBank/DDBJ whole genome shotgun (WGS) entry which is preliminary data.</text>
</comment>
<evidence type="ECO:0000313" key="1">
    <source>
        <dbReference type="EMBL" id="CFQ96785.1"/>
    </source>
</evidence>
<evidence type="ECO:0000313" key="2">
    <source>
        <dbReference type="Proteomes" id="UP000046784"/>
    </source>
</evidence>
<dbReference type="EMBL" id="CGCB01000007">
    <property type="protein sequence ID" value="CFQ96785.1"/>
    <property type="molecule type" value="Genomic_DNA"/>
</dbReference>
<dbReference type="AlphaFoldDB" id="A0AAI8ZQ71"/>
<accession>A0AAI8ZQ71</accession>
<proteinExistence type="predicted"/>